<dbReference type="GO" id="GO:0016740">
    <property type="term" value="F:transferase activity"/>
    <property type="evidence" value="ECO:0007669"/>
    <property type="project" value="UniProtKB-KW"/>
</dbReference>
<dbReference type="SUPFAM" id="SSF53448">
    <property type="entry name" value="Nucleotide-diphospho-sugar transferases"/>
    <property type="match status" value="1"/>
</dbReference>
<organism evidence="1 2">
    <name type="scientific">Ginsengibacter hankyongi</name>
    <dbReference type="NCBI Taxonomy" id="2607284"/>
    <lineage>
        <taxon>Bacteria</taxon>
        <taxon>Pseudomonadati</taxon>
        <taxon>Bacteroidota</taxon>
        <taxon>Chitinophagia</taxon>
        <taxon>Chitinophagales</taxon>
        <taxon>Chitinophagaceae</taxon>
        <taxon>Ginsengibacter</taxon>
    </lineage>
</organism>
<gene>
    <name evidence="1" type="ORF">FW778_05400</name>
</gene>
<dbReference type="AlphaFoldDB" id="A0A5J5IL55"/>
<evidence type="ECO:0000313" key="1">
    <source>
        <dbReference type="EMBL" id="KAA9041461.1"/>
    </source>
</evidence>
<name>A0A5J5IL55_9BACT</name>
<reference evidence="1 2" key="1">
    <citation type="submission" date="2019-09" db="EMBL/GenBank/DDBJ databases">
        <title>Draft genome sequence of Ginsengibacter sp. BR5-29.</title>
        <authorList>
            <person name="Im W.-T."/>
        </authorList>
    </citation>
    <scope>NUCLEOTIDE SEQUENCE [LARGE SCALE GENOMIC DNA]</scope>
    <source>
        <strain evidence="1 2">BR5-29</strain>
    </source>
</reference>
<proteinExistence type="predicted"/>
<dbReference type="Proteomes" id="UP000326903">
    <property type="component" value="Unassembled WGS sequence"/>
</dbReference>
<keyword evidence="2" id="KW-1185">Reference proteome</keyword>
<dbReference type="Gene3D" id="3.90.550.10">
    <property type="entry name" value="Spore Coat Polysaccharide Biosynthesis Protein SpsA, Chain A"/>
    <property type="match status" value="1"/>
</dbReference>
<sequence>MKYNYCTLFDKNYLPHVLSLYDSLKRNISNFTLYCLCMDDESHQYLQRIKSHSIIPISYRQLESHYAELLNAKKNRSRVEYYFTCSSAICSFIFDSYPATELLTYLDADLYFFSSPVPIYEELKDASVGIIEHGFSFFGKRYLKYGRFNVGWVSFRNDQFGRKCLEDWRKNCLEWCYDRLEDGKFADQKYLDYWPEKYSGVHIITHAGANLAPWNVGRFRLKLAPATHQILVNNQNLIFYHFASFKQVDTNSYITNVSKYLVPLTGILRNNIYIPYLRSLIKYNEVLSIKFNHKDRAEAKNSSTKNKLKSASRNLRKFICRDHIKI</sequence>
<protein>
    <submittedName>
        <fullName evidence="1">Glycosyltransferase family 8 protein</fullName>
    </submittedName>
</protein>
<accession>A0A5J5IL55</accession>
<keyword evidence="1" id="KW-0808">Transferase</keyword>
<dbReference type="InterPro" id="IPR029044">
    <property type="entry name" value="Nucleotide-diphossugar_trans"/>
</dbReference>
<evidence type="ECO:0000313" key="2">
    <source>
        <dbReference type="Proteomes" id="UP000326903"/>
    </source>
</evidence>
<dbReference type="EMBL" id="VYQF01000001">
    <property type="protein sequence ID" value="KAA9041461.1"/>
    <property type="molecule type" value="Genomic_DNA"/>
</dbReference>
<comment type="caution">
    <text evidence="1">The sequence shown here is derived from an EMBL/GenBank/DDBJ whole genome shotgun (WGS) entry which is preliminary data.</text>
</comment>